<dbReference type="InterPro" id="IPR029016">
    <property type="entry name" value="GAF-like_dom_sf"/>
</dbReference>
<dbReference type="PANTHER" id="PTHR30136:SF24">
    <property type="entry name" value="HTH-TYPE TRANSCRIPTIONAL REPRESSOR ALLR"/>
    <property type="match status" value="1"/>
</dbReference>
<evidence type="ECO:0000313" key="6">
    <source>
        <dbReference type="EMBL" id="NLP83566.1"/>
    </source>
</evidence>
<dbReference type="RefSeq" id="WP_168911961.1">
    <property type="nucleotide sequence ID" value="NZ_JABACI010000001.1"/>
</dbReference>
<evidence type="ECO:0000313" key="7">
    <source>
        <dbReference type="Proteomes" id="UP001429745"/>
    </source>
</evidence>
<dbReference type="InterPro" id="IPR050707">
    <property type="entry name" value="HTH_MetabolicPath_Reg"/>
</dbReference>
<evidence type="ECO:0000259" key="5">
    <source>
        <dbReference type="PROSITE" id="PS51078"/>
    </source>
</evidence>
<name>A0ABX1K981_9MICO</name>
<gene>
    <name evidence="6" type="ORF">HF576_06895</name>
</gene>
<evidence type="ECO:0000259" key="4">
    <source>
        <dbReference type="PROSITE" id="PS51077"/>
    </source>
</evidence>
<dbReference type="Proteomes" id="UP001429745">
    <property type="component" value="Unassembled WGS sequence"/>
</dbReference>
<dbReference type="InterPro" id="IPR005471">
    <property type="entry name" value="Tscrpt_reg_IclR_N"/>
</dbReference>
<dbReference type="PROSITE" id="PS51077">
    <property type="entry name" value="HTH_ICLR"/>
    <property type="match status" value="1"/>
</dbReference>
<protein>
    <submittedName>
        <fullName evidence="6">IclR family transcriptional regulator</fullName>
    </submittedName>
</protein>
<keyword evidence="3" id="KW-0804">Transcription</keyword>
<keyword evidence="7" id="KW-1185">Reference proteome</keyword>
<feature type="domain" description="HTH iclR-type" evidence="4">
    <location>
        <begin position="12"/>
        <end position="73"/>
    </location>
</feature>
<dbReference type="SUPFAM" id="SSF46785">
    <property type="entry name" value="Winged helix' DNA-binding domain"/>
    <property type="match status" value="1"/>
</dbReference>
<dbReference type="Gene3D" id="3.30.450.40">
    <property type="match status" value="1"/>
</dbReference>
<dbReference type="InterPro" id="IPR014757">
    <property type="entry name" value="Tscrpt_reg_IclR_C"/>
</dbReference>
<proteinExistence type="predicted"/>
<evidence type="ECO:0000256" key="3">
    <source>
        <dbReference type="ARBA" id="ARBA00023163"/>
    </source>
</evidence>
<dbReference type="EMBL" id="JABACI010000001">
    <property type="protein sequence ID" value="NLP83566.1"/>
    <property type="molecule type" value="Genomic_DNA"/>
</dbReference>
<dbReference type="InterPro" id="IPR036388">
    <property type="entry name" value="WH-like_DNA-bd_sf"/>
</dbReference>
<dbReference type="PANTHER" id="PTHR30136">
    <property type="entry name" value="HELIX-TURN-HELIX TRANSCRIPTIONAL REGULATOR, ICLR FAMILY"/>
    <property type="match status" value="1"/>
</dbReference>
<sequence>MSMQTVDGEHKLTAAGRVLALLGAFAKGDGRLTLSEISRQAGLSLSTTHRLVHEVLAWEGLEVDERGRYRLGPKILELASSSTEGLRLREKTLPFLTDLHRRTNMTVHLAVRDGSELIYLEALRPHANYTGENRIGGRLPMHVGGTGLTLLAFAPDEVIDEYLSRPLCRYTPQTIVEPDRLRAVLDDIRRQRYAITRGLLTTRAGSVAAPVFGPDGEVCAAVGLVCLLGRHQPEDYAGLVRGAAARASHALLDRPAPLSPGAQEFHRRHVAQA</sequence>
<dbReference type="Pfam" id="PF09339">
    <property type="entry name" value="HTH_IclR"/>
    <property type="match status" value="1"/>
</dbReference>
<organism evidence="6 7">
    <name type="scientific">Microbacterium salsuginis</name>
    <dbReference type="NCBI Taxonomy" id="2722803"/>
    <lineage>
        <taxon>Bacteria</taxon>
        <taxon>Bacillati</taxon>
        <taxon>Actinomycetota</taxon>
        <taxon>Actinomycetes</taxon>
        <taxon>Micrococcales</taxon>
        <taxon>Microbacteriaceae</taxon>
        <taxon>Microbacterium</taxon>
    </lineage>
</organism>
<comment type="caution">
    <text evidence="6">The sequence shown here is derived from an EMBL/GenBank/DDBJ whole genome shotgun (WGS) entry which is preliminary data.</text>
</comment>
<keyword evidence="1" id="KW-0805">Transcription regulation</keyword>
<dbReference type="Pfam" id="PF01614">
    <property type="entry name" value="IclR_C"/>
    <property type="match status" value="1"/>
</dbReference>
<dbReference type="Gene3D" id="1.10.10.10">
    <property type="entry name" value="Winged helix-like DNA-binding domain superfamily/Winged helix DNA-binding domain"/>
    <property type="match status" value="1"/>
</dbReference>
<feature type="domain" description="IclR-ED" evidence="5">
    <location>
        <begin position="74"/>
        <end position="253"/>
    </location>
</feature>
<keyword evidence="2" id="KW-0238">DNA-binding</keyword>
<dbReference type="SMART" id="SM00346">
    <property type="entry name" value="HTH_ICLR"/>
    <property type="match status" value="1"/>
</dbReference>
<dbReference type="SUPFAM" id="SSF55781">
    <property type="entry name" value="GAF domain-like"/>
    <property type="match status" value="1"/>
</dbReference>
<evidence type="ECO:0000256" key="2">
    <source>
        <dbReference type="ARBA" id="ARBA00023125"/>
    </source>
</evidence>
<dbReference type="InterPro" id="IPR036390">
    <property type="entry name" value="WH_DNA-bd_sf"/>
</dbReference>
<accession>A0ABX1K981</accession>
<dbReference type="PROSITE" id="PS51078">
    <property type="entry name" value="ICLR_ED"/>
    <property type="match status" value="1"/>
</dbReference>
<reference evidence="6 7" key="1">
    <citation type="submission" date="2020-04" db="EMBL/GenBank/DDBJ databases">
        <title>CFH 90308 Microbacterium sp.</title>
        <authorList>
            <person name="Nie G."/>
            <person name="Ming H."/>
            <person name="Xia T."/>
        </authorList>
    </citation>
    <scope>NUCLEOTIDE SEQUENCE [LARGE SCALE GENOMIC DNA]</scope>
    <source>
        <strain evidence="6 7">CFH 90308</strain>
    </source>
</reference>
<evidence type="ECO:0000256" key="1">
    <source>
        <dbReference type="ARBA" id="ARBA00023015"/>
    </source>
</evidence>